<evidence type="ECO:0000313" key="4">
    <source>
        <dbReference type="Proteomes" id="UP000252585"/>
    </source>
</evidence>
<feature type="compositionally biased region" description="Basic and acidic residues" evidence="1">
    <location>
        <begin position="249"/>
        <end position="259"/>
    </location>
</feature>
<dbReference type="InterPro" id="IPR013974">
    <property type="entry name" value="SAF"/>
</dbReference>
<dbReference type="AlphaFoldDB" id="A0A368XH89"/>
<dbReference type="Proteomes" id="UP000252585">
    <property type="component" value="Unassembled WGS sequence"/>
</dbReference>
<name>A0A368XH89_9BACI</name>
<feature type="region of interest" description="Disordered" evidence="1">
    <location>
        <begin position="206"/>
        <end position="265"/>
    </location>
</feature>
<dbReference type="CDD" id="cd11614">
    <property type="entry name" value="SAF_CpaB_FlgA_like"/>
    <property type="match status" value="1"/>
</dbReference>
<gene>
    <name evidence="3" type="ORF">DFR57_11064</name>
</gene>
<accession>A0A368XH89</accession>
<keyword evidence="4" id="KW-1185">Reference proteome</keyword>
<dbReference type="RefSeq" id="WP_114353511.1">
    <property type="nucleotide sequence ID" value="NZ_QPJJ01000010.1"/>
</dbReference>
<evidence type="ECO:0000259" key="2">
    <source>
        <dbReference type="Pfam" id="PF08666"/>
    </source>
</evidence>
<feature type="compositionally biased region" description="Acidic residues" evidence="1">
    <location>
        <begin position="214"/>
        <end position="229"/>
    </location>
</feature>
<proteinExistence type="predicted"/>
<dbReference type="Pfam" id="PF08666">
    <property type="entry name" value="SAF"/>
    <property type="match status" value="1"/>
</dbReference>
<protein>
    <submittedName>
        <fullName evidence="3">Pilus assembly protein CpaB</fullName>
    </submittedName>
</protein>
<organism evidence="3 4">
    <name type="scientific">Saliterribacillus persicus</name>
    <dbReference type="NCBI Taxonomy" id="930114"/>
    <lineage>
        <taxon>Bacteria</taxon>
        <taxon>Bacillati</taxon>
        <taxon>Bacillota</taxon>
        <taxon>Bacilli</taxon>
        <taxon>Bacillales</taxon>
        <taxon>Bacillaceae</taxon>
        <taxon>Saliterribacillus</taxon>
    </lineage>
</organism>
<dbReference type="OrthoDB" id="2989382at2"/>
<reference evidence="3 4" key="1">
    <citation type="submission" date="2018-07" db="EMBL/GenBank/DDBJ databases">
        <title>Genomic Encyclopedia of Type Strains, Phase IV (KMG-IV): sequencing the most valuable type-strain genomes for metagenomic binning, comparative biology and taxonomic classification.</title>
        <authorList>
            <person name="Goeker M."/>
        </authorList>
    </citation>
    <scope>NUCLEOTIDE SEQUENCE [LARGE SCALE GENOMIC DNA]</scope>
    <source>
        <strain evidence="3 4">DSM 27696</strain>
    </source>
</reference>
<comment type="caution">
    <text evidence="3">The sequence shown here is derived from an EMBL/GenBank/DDBJ whole genome shotgun (WGS) entry which is preliminary data.</text>
</comment>
<feature type="domain" description="SAF" evidence="2">
    <location>
        <begin position="42"/>
        <end position="103"/>
    </location>
</feature>
<dbReference type="EMBL" id="QPJJ01000010">
    <property type="protein sequence ID" value="RCW65847.1"/>
    <property type="molecule type" value="Genomic_DNA"/>
</dbReference>
<feature type="compositionally biased region" description="Acidic residues" evidence="1">
    <location>
        <begin position="237"/>
        <end position="248"/>
    </location>
</feature>
<sequence>MIESKKRALIFFLLAFILALVVGFLVFEKVKELNAELGGMTEVYVASGEIPSRAIIQENQLTVMELPNKFVTASHITNKSDLENRVSVVPLSSGDIITKNMIKPVSNLQDVNNRLVSIYRTETIQFDQVVEALDRVDIIVSNEIDGEKETKLFMQDVPVVYAQGTSDNFSGIAVEVSVEEAKNLIHAQNYSEHIRILKANVGKDDVLTDMPENNTEEAEEVAEETEQVTEEEKPQEEPAEEPQEEATEEPQKEQEKSEENTEDTE</sequence>
<evidence type="ECO:0000256" key="1">
    <source>
        <dbReference type="SAM" id="MobiDB-lite"/>
    </source>
</evidence>
<evidence type="ECO:0000313" key="3">
    <source>
        <dbReference type="EMBL" id="RCW65847.1"/>
    </source>
</evidence>
<dbReference type="Gene3D" id="3.90.1210.10">
    <property type="entry name" value="Antifreeze-like/N-acetylneuraminic acid synthase C-terminal domain"/>
    <property type="match status" value="1"/>
</dbReference>